<feature type="transmembrane region" description="Helical" evidence="1">
    <location>
        <begin position="12"/>
        <end position="33"/>
    </location>
</feature>
<dbReference type="EMBL" id="UINC01032241">
    <property type="protein sequence ID" value="SVB19575.1"/>
    <property type="molecule type" value="Genomic_DNA"/>
</dbReference>
<evidence type="ECO:0000256" key="1">
    <source>
        <dbReference type="SAM" id="Phobius"/>
    </source>
</evidence>
<proteinExistence type="predicted"/>
<name>A0A382C0F6_9ZZZZ</name>
<organism evidence="2">
    <name type="scientific">marine metagenome</name>
    <dbReference type="NCBI Taxonomy" id="408172"/>
    <lineage>
        <taxon>unclassified sequences</taxon>
        <taxon>metagenomes</taxon>
        <taxon>ecological metagenomes</taxon>
    </lineage>
</organism>
<sequence>MKTLFLKIYKQLHLRITILILFFAFIMSGVFFISSKSNLKEYMKANLPNLYQIMRDEIIYPIFKQKVLWSTLGEDTPLIKLVLSRKDVAHFSELYRRWETEVRCHTHPGLKCSGSGGYYSENNQWKKADLFYRGKKYKIKIKAHGRAPTSHRVGKYISFGIKLRGNHQINNANRFNLIIHERIPPRYSLTKDLASRFGLLIQKQELVNVKINDWEEKLYHFEHRLNSSFMETQGNSSLKLFKSDLNEYEEDKSLILAQKNHMNDFEPLLFSQRLKESIEAEGFFGKNREELLERYLALNQAIVNNKSQEIHTFFDEDYITSFNAVRMILGYSGHGSVRGNLYVFFNMANGKFYPTLTRDHLPEYLPKNGKIENRINEWAAPNARNPFLRSNKMIKLPLFHLLSQNDHLRQIRYKKLFKFIQQEEDRLPNIHKKAVIDLQKIYYLGWLKEFLRVIGIGKFKDITKLNFKLLKQYLNDAKPHIILGGDGDKLLISIKPNSMSGLRFNKFLIKLPSVFSDQRLRTTRFSWFEQNNEIKNLDQEEFTVNVRQN</sequence>
<evidence type="ECO:0000313" key="2">
    <source>
        <dbReference type="EMBL" id="SVB19575.1"/>
    </source>
</evidence>
<gene>
    <name evidence="2" type="ORF">METZ01_LOCUS172429</name>
</gene>
<dbReference type="AlphaFoldDB" id="A0A382C0F6"/>
<reference evidence="2" key="1">
    <citation type="submission" date="2018-05" db="EMBL/GenBank/DDBJ databases">
        <authorList>
            <person name="Lanie J.A."/>
            <person name="Ng W.-L."/>
            <person name="Kazmierczak K.M."/>
            <person name="Andrzejewski T.M."/>
            <person name="Davidsen T.M."/>
            <person name="Wayne K.J."/>
            <person name="Tettelin H."/>
            <person name="Glass J.I."/>
            <person name="Rusch D."/>
            <person name="Podicherti R."/>
            <person name="Tsui H.-C.T."/>
            <person name="Winkler M.E."/>
        </authorList>
    </citation>
    <scope>NUCLEOTIDE SEQUENCE</scope>
</reference>
<feature type="non-terminal residue" evidence="2">
    <location>
        <position position="549"/>
    </location>
</feature>
<accession>A0A382C0F6</accession>
<keyword evidence="1" id="KW-1133">Transmembrane helix</keyword>
<protein>
    <submittedName>
        <fullName evidence="2">Uncharacterized protein</fullName>
    </submittedName>
</protein>
<keyword evidence="1" id="KW-0812">Transmembrane</keyword>
<keyword evidence="1" id="KW-0472">Membrane</keyword>